<keyword evidence="6" id="KW-0274">FAD</keyword>
<keyword evidence="3" id="KW-0285">Flavoprotein</keyword>
<dbReference type="GO" id="GO:0051537">
    <property type="term" value="F:2 iron, 2 sulfur cluster binding"/>
    <property type="evidence" value="ECO:0007669"/>
    <property type="project" value="UniProtKB-KW"/>
</dbReference>
<comment type="similarity">
    <text evidence="1">Belongs to the PyrK family.</text>
</comment>
<reference evidence="12" key="1">
    <citation type="submission" date="2018-05" db="EMBL/GenBank/DDBJ databases">
        <authorList>
            <person name="Lanie J.A."/>
            <person name="Ng W.-L."/>
            <person name="Kazmierczak K.M."/>
            <person name="Andrzejewski T.M."/>
            <person name="Davidsen T.M."/>
            <person name="Wayne K.J."/>
            <person name="Tettelin H."/>
            <person name="Glass J.I."/>
            <person name="Rusch D."/>
            <person name="Podicherti R."/>
            <person name="Tsui H.-C.T."/>
            <person name="Winkler M.E."/>
        </authorList>
    </citation>
    <scope>NUCLEOTIDE SEQUENCE</scope>
</reference>
<keyword evidence="9" id="KW-0411">Iron-sulfur</keyword>
<dbReference type="Pfam" id="PF10418">
    <property type="entry name" value="DHODB_Fe-S_bind"/>
    <property type="match status" value="1"/>
</dbReference>
<dbReference type="InterPro" id="IPR017927">
    <property type="entry name" value="FAD-bd_FR_type"/>
</dbReference>
<dbReference type="PANTHER" id="PTHR43513">
    <property type="entry name" value="DIHYDROOROTATE DEHYDROGENASE B (NAD(+)), ELECTRON TRANSFER SUBUNIT"/>
    <property type="match status" value="1"/>
</dbReference>
<protein>
    <recommendedName>
        <fullName evidence="11">FAD-binding FR-type domain-containing protein</fullName>
    </recommendedName>
</protein>
<evidence type="ECO:0000256" key="9">
    <source>
        <dbReference type="ARBA" id="ARBA00023014"/>
    </source>
</evidence>
<dbReference type="SUPFAM" id="SSF63380">
    <property type="entry name" value="Riboflavin synthase domain-like"/>
    <property type="match status" value="1"/>
</dbReference>
<dbReference type="Gene3D" id="3.40.50.80">
    <property type="entry name" value="Nucleotide-binding domain of ferredoxin-NADP reductase (FNR) module"/>
    <property type="match status" value="1"/>
</dbReference>
<evidence type="ECO:0000256" key="8">
    <source>
        <dbReference type="ARBA" id="ARBA00023004"/>
    </source>
</evidence>
<evidence type="ECO:0000256" key="1">
    <source>
        <dbReference type="ARBA" id="ARBA00006422"/>
    </source>
</evidence>
<dbReference type="InterPro" id="IPR039261">
    <property type="entry name" value="FNR_nucleotide-bd"/>
</dbReference>
<dbReference type="InterPro" id="IPR019480">
    <property type="entry name" value="Dihydroorotate_DH_Fe-S-bd"/>
</dbReference>
<gene>
    <name evidence="12" type="ORF">METZ01_LOCUS137865</name>
</gene>
<dbReference type="PROSITE" id="PS51384">
    <property type="entry name" value="FAD_FR"/>
    <property type="match status" value="1"/>
</dbReference>
<evidence type="ECO:0000256" key="3">
    <source>
        <dbReference type="ARBA" id="ARBA00022630"/>
    </source>
</evidence>
<dbReference type="PANTHER" id="PTHR43513:SF3">
    <property type="entry name" value="DIHYDROOROTATE DEHYDROGENASE B (NAD(+)), ELECTRON TRANSFER SUBUNIT-RELATED"/>
    <property type="match status" value="1"/>
</dbReference>
<dbReference type="InterPro" id="IPR017938">
    <property type="entry name" value="Riboflavin_synthase-like_b-brl"/>
</dbReference>
<evidence type="ECO:0000256" key="7">
    <source>
        <dbReference type="ARBA" id="ARBA00022982"/>
    </source>
</evidence>
<dbReference type="GO" id="GO:0050660">
    <property type="term" value="F:flavin adenine dinucleotide binding"/>
    <property type="evidence" value="ECO:0007669"/>
    <property type="project" value="InterPro"/>
</dbReference>
<feature type="domain" description="FAD-binding FR-type" evidence="11">
    <location>
        <begin position="1"/>
        <end position="80"/>
    </location>
</feature>
<dbReference type="SUPFAM" id="SSF52343">
    <property type="entry name" value="Ferredoxin reductase-like, C-terminal NADP-linked domain"/>
    <property type="match status" value="1"/>
</dbReference>
<evidence type="ECO:0000256" key="4">
    <source>
        <dbReference type="ARBA" id="ARBA00022714"/>
    </source>
</evidence>
<dbReference type="PIRSF" id="PIRSF006816">
    <property type="entry name" value="Cyc3_hyd_g"/>
    <property type="match status" value="1"/>
</dbReference>
<dbReference type="InterPro" id="IPR012165">
    <property type="entry name" value="Cyt_c3_hydrogenase_gsu"/>
</dbReference>
<name>A0A381Z7T5_9ZZZZ</name>
<evidence type="ECO:0000313" key="12">
    <source>
        <dbReference type="EMBL" id="SVA85011.1"/>
    </source>
</evidence>
<organism evidence="12">
    <name type="scientific">marine metagenome</name>
    <dbReference type="NCBI Taxonomy" id="408172"/>
    <lineage>
        <taxon>unclassified sequences</taxon>
        <taxon>metagenomes</taxon>
        <taxon>ecological metagenomes</taxon>
    </lineage>
</organism>
<dbReference type="GO" id="GO:0006221">
    <property type="term" value="P:pyrimidine nucleotide biosynthetic process"/>
    <property type="evidence" value="ECO:0007669"/>
    <property type="project" value="InterPro"/>
</dbReference>
<evidence type="ECO:0000256" key="10">
    <source>
        <dbReference type="ARBA" id="ARBA00034078"/>
    </source>
</evidence>
<accession>A0A381Z7T5</accession>
<dbReference type="InterPro" id="IPR037117">
    <property type="entry name" value="Dihydroorotate_DH_ele_sf"/>
</dbReference>
<proteinExistence type="inferred from homology"/>
<keyword evidence="5" id="KW-0479">Metal-binding</keyword>
<dbReference type="InterPro" id="IPR050353">
    <property type="entry name" value="PyrK_electron_transfer"/>
</dbReference>
<evidence type="ECO:0000256" key="5">
    <source>
        <dbReference type="ARBA" id="ARBA00022723"/>
    </source>
</evidence>
<dbReference type="Gene3D" id="2.10.240.10">
    <property type="entry name" value="Dihydroorotate dehydrogenase, electron transfer subunit"/>
    <property type="match status" value="1"/>
</dbReference>
<keyword evidence="2" id="KW-0813">Transport</keyword>
<evidence type="ECO:0000256" key="6">
    <source>
        <dbReference type="ARBA" id="ARBA00022827"/>
    </source>
</evidence>
<keyword evidence="7" id="KW-0249">Electron transport</keyword>
<evidence type="ECO:0000259" key="11">
    <source>
        <dbReference type="PROSITE" id="PS51384"/>
    </source>
</evidence>
<dbReference type="InterPro" id="IPR001433">
    <property type="entry name" value="OxRdtase_FAD/NAD-bd"/>
</dbReference>
<dbReference type="GO" id="GO:0016491">
    <property type="term" value="F:oxidoreductase activity"/>
    <property type="evidence" value="ECO:0007669"/>
    <property type="project" value="InterPro"/>
</dbReference>
<dbReference type="Gene3D" id="2.40.30.10">
    <property type="entry name" value="Translation factors"/>
    <property type="match status" value="1"/>
</dbReference>
<evidence type="ECO:0000256" key="2">
    <source>
        <dbReference type="ARBA" id="ARBA00022448"/>
    </source>
</evidence>
<keyword evidence="4" id="KW-0001">2Fe-2S</keyword>
<dbReference type="Pfam" id="PF00175">
    <property type="entry name" value="NAD_binding_1"/>
    <property type="match status" value="1"/>
</dbReference>
<dbReference type="AlphaFoldDB" id="A0A381Z7T5"/>
<sequence>MKIEAPLIVKDYRGAGQFIQILVESSWNNPLRRPMSIASVHNNEVSIIYKIFGEMTRILSKKLPGEKLDILGPLGNTFIFDNDSSVPVMVGGGVGLAPILNMHKEYLSQNNNAILIIGARNADEHFFEHDPDNDIYLSTDDGSAGIKGTVINAMEKSIDKRKNIEIFACGPEPMLKAVKQYALDKKIPTKVSVESYMGCGIGICQGCVIERFNENQSDHSYHEKYSLVCIDGPVYKSEEVNIA</sequence>
<keyword evidence="8" id="KW-0408">Iron</keyword>
<dbReference type="EMBL" id="UINC01020191">
    <property type="protein sequence ID" value="SVA85011.1"/>
    <property type="molecule type" value="Genomic_DNA"/>
</dbReference>
<comment type="cofactor">
    <cofactor evidence="10">
        <name>[2Fe-2S] cluster</name>
        <dbReference type="ChEBI" id="CHEBI:190135"/>
    </cofactor>
</comment>
<dbReference type="GO" id="GO:0046872">
    <property type="term" value="F:metal ion binding"/>
    <property type="evidence" value="ECO:0007669"/>
    <property type="project" value="UniProtKB-KW"/>
</dbReference>